<dbReference type="Pfam" id="PF04367">
    <property type="entry name" value="DUF502"/>
    <property type="match status" value="1"/>
</dbReference>
<dbReference type="AlphaFoldDB" id="A0A557NUR8"/>
<evidence type="ECO:0000313" key="2">
    <source>
        <dbReference type="EMBL" id="TVO32162.1"/>
    </source>
</evidence>
<feature type="transmembrane region" description="Helical" evidence="1">
    <location>
        <begin position="35"/>
        <end position="56"/>
    </location>
</feature>
<gene>
    <name evidence="2" type="ORF">FOF44_17360</name>
</gene>
<dbReference type="PANTHER" id="PTHR31876">
    <property type="entry name" value="COV-LIKE PROTEIN 1"/>
    <property type="match status" value="1"/>
</dbReference>
<keyword evidence="1" id="KW-1133">Transmembrane helix</keyword>
<accession>A0A557NUR8</accession>
<sequence>MLVRCKIIANHHHYPQSKQVRDLLMKKLIIRKIKIGMLFVIPLVIASWVVNAVVRFMDKTASYFLPESLHQTLSDIWGFGLIAAIVLMLIVGIIFDGNLQQRFYTWLSEKTINRIPGFGIIHSSTKQIMEALTSEESPFKKPAFSRSWSGPNSKEIVFDLGPTWMIPNQSGEKFLGPDGEFYPVPEEGYRVVFVPQAINLSNGYVRFEKEEDLIYVPHLAVEQLTATLVSCGLTLPKKPDDALGRVLKNEQDMQQALKEWKEKQSSESVEVS</sequence>
<proteinExistence type="predicted"/>
<dbReference type="EMBL" id="VMKJ01000062">
    <property type="protein sequence ID" value="TVO32162.1"/>
    <property type="molecule type" value="Genomic_DNA"/>
</dbReference>
<evidence type="ECO:0000313" key="3">
    <source>
        <dbReference type="Proteomes" id="UP000319828"/>
    </source>
</evidence>
<name>A0A557NUR8_9VIBR</name>
<evidence type="ECO:0000256" key="1">
    <source>
        <dbReference type="SAM" id="Phobius"/>
    </source>
</evidence>
<protein>
    <submittedName>
        <fullName evidence="2">DUF502 domain-containing protein</fullName>
    </submittedName>
</protein>
<feature type="transmembrane region" description="Helical" evidence="1">
    <location>
        <begin position="76"/>
        <end position="95"/>
    </location>
</feature>
<reference evidence="2 3" key="1">
    <citation type="submission" date="2019-07" db="EMBL/GenBank/DDBJ databases">
        <title>The draft genome sequence of Vibrio algivorus M1486.</title>
        <authorList>
            <person name="Meng X."/>
        </authorList>
    </citation>
    <scope>NUCLEOTIDE SEQUENCE [LARGE SCALE GENOMIC DNA]</scope>
    <source>
        <strain evidence="2 3">M1486</strain>
    </source>
</reference>
<dbReference type="PANTHER" id="PTHR31876:SF26">
    <property type="entry name" value="PROTEIN LIKE COV 2"/>
    <property type="match status" value="1"/>
</dbReference>
<dbReference type="InterPro" id="IPR007462">
    <property type="entry name" value="COV1-like"/>
</dbReference>
<keyword evidence="1" id="KW-0472">Membrane</keyword>
<dbReference type="Proteomes" id="UP000319828">
    <property type="component" value="Unassembled WGS sequence"/>
</dbReference>
<comment type="caution">
    <text evidence="2">The sequence shown here is derived from an EMBL/GenBank/DDBJ whole genome shotgun (WGS) entry which is preliminary data.</text>
</comment>
<keyword evidence="1" id="KW-0812">Transmembrane</keyword>
<organism evidence="2 3">
    <name type="scientific">Vibrio algivorus</name>
    <dbReference type="NCBI Taxonomy" id="1667024"/>
    <lineage>
        <taxon>Bacteria</taxon>
        <taxon>Pseudomonadati</taxon>
        <taxon>Pseudomonadota</taxon>
        <taxon>Gammaproteobacteria</taxon>
        <taxon>Vibrionales</taxon>
        <taxon>Vibrionaceae</taxon>
        <taxon>Vibrio</taxon>
    </lineage>
</organism>
<dbReference type="OrthoDB" id="9780267at2"/>